<dbReference type="PROSITE" id="PS51665">
    <property type="entry name" value="ENKURIN"/>
    <property type="match status" value="1"/>
</dbReference>
<evidence type="ECO:0000256" key="4">
    <source>
        <dbReference type="ARBA" id="ARBA00023212"/>
    </source>
</evidence>
<dbReference type="EMBL" id="JAOPGA020000108">
    <property type="protein sequence ID" value="KAL0476842.1"/>
    <property type="molecule type" value="Genomic_DNA"/>
</dbReference>
<feature type="domain" description="Enkurin" evidence="6">
    <location>
        <begin position="179"/>
        <end position="275"/>
    </location>
</feature>
<dbReference type="GO" id="GO:0005856">
    <property type="term" value="C:cytoskeleton"/>
    <property type="evidence" value="ECO:0007669"/>
    <property type="project" value="UniProtKB-SubCell"/>
</dbReference>
<evidence type="ECO:0000256" key="2">
    <source>
        <dbReference type="ARBA" id="ARBA00004245"/>
    </source>
</evidence>
<dbReference type="PANTHER" id="PTHR21490:SF0">
    <property type="entry name" value="ENKURIN"/>
    <property type="match status" value="1"/>
</dbReference>
<dbReference type="InterPro" id="IPR027012">
    <property type="entry name" value="Enkurin_dom"/>
</dbReference>
<evidence type="ECO:0000259" key="6">
    <source>
        <dbReference type="PROSITE" id="PS51665"/>
    </source>
</evidence>
<gene>
    <name evidence="7" type="ORF">AKO1_005671</name>
</gene>
<dbReference type="GO" id="GO:0005516">
    <property type="term" value="F:calmodulin binding"/>
    <property type="evidence" value="ECO:0007669"/>
    <property type="project" value="TreeGrafter"/>
</dbReference>
<evidence type="ECO:0000256" key="5">
    <source>
        <dbReference type="ARBA" id="ARBA00023273"/>
    </source>
</evidence>
<keyword evidence="3" id="KW-0963">Cytoplasm</keyword>
<dbReference type="Pfam" id="PF13864">
    <property type="entry name" value="Enkurin"/>
    <property type="match status" value="1"/>
</dbReference>
<proteinExistence type="predicted"/>
<accession>A0AAW2YLC9</accession>
<dbReference type="AlphaFoldDB" id="A0AAW2YLC9"/>
<protein>
    <submittedName>
        <fullName evidence="7">Enkurin</fullName>
    </submittedName>
</protein>
<evidence type="ECO:0000256" key="1">
    <source>
        <dbReference type="ARBA" id="ARBA00004138"/>
    </source>
</evidence>
<dbReference type="InterPro" id="IPR052102">
    <property type="entry name" value="Enkurin_domain-protein"/>
</dbReference>
<comment type="subcellular location">
    <subcellularLocation>
        <location evidence="1">Cell projection</location>
        <location evidence="1">Cilium</location>
    </subcellularLocation>
    <subcellularLocation>
        <location evidence="2">Cytoplasm</location>
        <location evidence="2">Cytoskeleton</location>
    </subcellularLocation>
</comment>
<organism evidence="7 8">
    <name type="scientific">Acrasis kona</name>
    <dbReference type="NCBI Taxonomy" id="1008807"/>
    <lineage>
        <taxon>Eukaryota</taxon>
        <taxon>Discoba</taxon>
        <taxon>Heterolobosea</taxon>
        <taxon>Tetramitia</taxon>
        <taxon>Eutetramitia</taxon>
        <taxon>Acrasidae</taxon>
        <taxon>Acrasis</taxon>
    </lineage>
</organism>
<keyword evidence="4" id="KW-0206">Cytoskeleton</keyword>
<name>A0AAW2YLC9_9EUKA</name>
<dbReference type="PANTHER" id="PTHR21490">
    <property type="entry name" value="ENKURIN-RELATED"/>
    <property type="match status" value="1"/>
</dbReference>
<dbReference type="Proteomes" id="UP001431209">
    <property type="component" value="Unassembled WGS sequence"/>
</dbReference>
<dbReference type="GO" id="GO:0005929">
    <property type="term" value="C:cilium"/>
    <property type="evidence" value="ECO:0007669"/>
    <property type="project" value="UniProtKB-SubCell"/>
</dbReference>
<evidence type="ECO:0000256" key="3">
    <source>
        <dbReference type="ARBA" id="ARBA00022490"/>
    </source>
</evidence>
<comment type="caution">
    <text evidence="7">The sequence shown here is derived from an EMBL/GenBank/DDBJ whole genome shotgun (WGS) entry which is preliminary data.</text>
</comment>
<evidence type="ECO:0000313" key="8">
    <source>
        <dbReference type="Proteomes" id="UP001431209"/>
    </source>
</evidence>
<reference evidence="7 8" key="1">
    <citation type="submission" date="2024-03" db="EMBL/GenBank/DDBJ databases">
        <title>The Acrasis kona genome and developmental transcriptomes reveal deep origins of eukaryotic multicellular pathways.</title>
        <authorList>
            <person name="Sheikh S."/>
            <person name="Fu C.-J."/>
            <person name="Brown M.W."/>
            <person name="Baldauf S.L."/>
        </authorList>
    </citation>
    <scope>NUCLEOTIDE SEQUENCE [LARGE SCALE GENOMIC DNA]</scope>
    <source>
        <strain evidence="7 8">ATCC MYA-3509</strain>
    </source>
</reference>
<sequence length="277" mass="31955">MKSGNYYYNNDGDSEESVYNLIEKPVTHTEKTTMYRSKYPSDTPPTSSTFGLKNTSKPGVANLAGQFIHPDFDGGGHTIQKECATMGRTTKHHINPMNYTKKSEKSMPQPQRFTYSDEEIRKPKVPLRNDKPIMGLTTDKNFIVSNAVENILSQPKSLQKGEPNWLAKSEFGKSPAYLSKIKQEIMDEYEYIQEMQDHQHNRGNKEMRALSDKDRDALIEQLKDKWATLQKKYQGISFSMPTDKVHVQRKEALEAEMDKIEKDIEKLSRRHIFVVDE</sequence>
<evidence type="ECO:0000313" key="7">
    <source>
        <dbReference type="EMBL" id="KAL0476842.1"/>
    </source>
</evidence>
<keyword evidence="8" id="KW-1185">Reference proteome</keyword>
<keyword evidence="5" id="KW-0966">Cell projection</keyword>